<keyword evidence="1" id="KW-0472">Membrane</keyword>
<dbReference type="AlphaFoldDB" id="A0A923F681"/>
<dbReference type="EMBL" id="JABWQP020000011">
    <property type="protein sequence ID" value="MBV4487902.1"/>
    <property type="molecule type" value="Genomic_DNA"/>
</dbReference>
<protein>
    <submittedName>
        <fullName evidence="2">Uncharacterized protein</fullName>
    </submittedName>
</protein>
<dbReference type="EMBL" id="JABWQP010000011">
    <property type="protein sequence ID" value="MBC3343804.1"/>
    <property type="molecule type" value="Genomic_DNA"/>
</dbReference>
<proteinExistence type="predicted"/>
<gene>
    <name evidence="3" type="ORF">HU727_020150</name>
    <name evidence="2" type="ORF">HU727_19375</name>
</gene>
<evidence type="ECO:0000256" key="1">
    <source>
        <dbReference type="SAM" id="Phobius"/>
    </source>
</evidence>
<evidence type="ECO:0000313" key="3">
    <source>
        <dbReference type="EMBL" id="MBV4487902.1"/>
    </source>
</evidence>
<reference evidence="2" key="2">
    <citation type="submission" date="2020-07" db="EMBL/GenBank/DDBJ databases">
        <authorList>
            <person name="Lood C."/>
            <person name="Girard L."/>
        </authorList>
    </citation>
    <scope>NUCLEOTIDE SEQUENCE</scope>
    <source>
        <strain evidence="2">SWRI153</strain>
    </source>
</reference>
<reference evidence="3" key="3">
    <citation type="submission" date="2021-06" db="EMBL/GenBank/DDBJ databases">
        <title>Updating the genus Pseudomonas: Description of 43 new species and partition of the Pseudomonas putida group.</title>
        <authorList>
            <person name="Girard L."/>
            <person name="Lood C."/>
            <person name="Vandamme P."/>
            <person name="Rokni-Zadeh H."/>
            <person name="Van Noort V."/>
            <person name="Hofte M."/>
            <person name="Lavigne R."/>
            <person name="De Mot R."/>
        </authorList>
    </citation>
    <scope>NUCLEOTIDE SEQUENCE</scope>
    <source>
        <strain evidence="3">SWRI153</strain>
    </source>
</reference>
<name>A0A923F681_9PSED</name>
<feature type="transmembrane region" description="Helical" evidence="1">
    <location>
        <begin position="32"/>
        <end position="53"/>
    </location>
</feature>
<sequence length="56" mass="6699">MSIYDARARMEQMEREHDEYVERMRVKHRGDLYPVLMLLAFGIFCMCLGFILGRSI</sequence>
<comment type="caution">
    <text evidence="2">The sequence shown here is derived from an EMBL/GenBank/DDBJ whole genome shotgun (WGS) entry which is preliminary data.</text>
</comment>
<organism evidence="2">
    <name type="scientific">Pseudomonas khorasanensis</name>
    <dbReference type="NCBI Taxonomy" id="2745508"/>
    <lineage>
        <taxon>Bacteria</taxon>
        <taxon>Pseudomonadati</taxon>
        <taxon>Pseudomonadota</taxon>
        <taxon>Gammaproteobacteria</taxon>
        <taxon>Pseudomonadales</taxon>
        <taxon>Pseudomonadaceae</taxon>
        <taxon>Pseudomonas</taxon>
    </lineage>
</organism>
<evidence type="ECO:0000313" key="2">
    <source>
        <dbReference type="EMBL" id="MBC3343804.1"/>
    </source>
</evidence>
<keyword evidence="1" id="KW-0812">Transmembrane</keyword>
<reference evidence="2 4" key="1">
    <citation type="journal article" date="2020" name="Microorganisms">
        <title>Reliable Identification of Environmental Pseudomonas Isolates Using the rpoD Gene.</title>
        <authorList>
            <consortium name="The Broad Institute Genome Sequencing Platform"/>
            <person name="Girard L."/>
            <person name="Lood C."/>
            <person name="Rokni-Zadeh H."/>
            <person name="van Noort V."/>
            <person name="Lavigne R."/>
            <person name="De Mot R."/>
        </authorList>
    </citation>
    <scope>NUCLEOTIDE SEQUENCE</scope>
    <source>
        <strain evidence="2 4">SWRI153</strain>
    </source>
</reference>
<dbReference type="Proteomes" id="UP000648816">
    <property type="component" value="Unassembled WGS sequence"/>
</dbReference>
<evidence type="ECO:0000313" key="4">
    <source>
        <dbReference type="Proteomes" id="UP000648816"/>
    </source>
</evidence>
<accession>A0A923F681</accession>
<dbReference type="RefSeq" id="WP_186533372.1">
    <property type="nucleotide sequence ID" value="NZ_JABWQP020000011.1"/>
</dbReference>
<keyword evidence="1" id="KW-1133">Transmembrane helix</keyword>
<keyword evidence="4" id="KW-1185">Reference proteome</keyword>